<dbReference type="AlphaFoldDB" id="A0AAW6U7Y9"/>
<dbReference type="SUPFAM" id="SSF52317">
    <property type="entry name" value="Class I glutamine amidotransferase-like"/>
    <property type="match status" value="1"/>
</dbReference>
<evidence type="ECO:0000313" key="3">
    <source>
        <dbReference type="Proteomes" id="UP001431532"/>
    </source>
</evidence>
<feature type="domain" description="DJ-1/PfpI" evidence="1">
    <location>
        <begin position="3"/>
        <end position="165"/>
    </location>
</feature>
<name>A0AAW6U7Y9_9MOLU</name>
<dbReference type="InterPro" id="IPR050325">
    <property type="entry name" value="Prot/Nucl_acid_deglycase"/>
</dbReference>
<sequence length="182" mass="19973">MKKGLLVLSHNVEDGEALTTRALLKRAGLEVVTITFENTLDIVTAFGLQVKADAFARDVHFNEYDFVVIPGGKYVAQVVDHDVHIKELVKYFDQNQKLVAAICAGPRFLGQAGLLNGRSFTAYTGSEVDMPKGIYLPSLKAVRDRNIVTARGAGAVYEFAFEIVSYCLGDEQAKTLLNSILF</sequence>
<dbReference type="EMBL" id="JASCXW010000009">
    <property type="protein sequence ID" value="MDI6452744.1"/>
    <property type="molecule type" value="Genomic_DNA"/>
</dbReference>
<dbReference type="PANTHER" id="PTHR48094:SF12">
    <property type="entry name" value="PARKINSON DISEASE PROTEIN 7 HOMOLOG"/>
    <property type="match status" value="1"/>
</dbReference>
<dbReference type="RefSeq" id="WP_282839169.1">
    <property type="nucleotide sequence ID" value="NZ_JASCXW010000009.1"/>
</dbReference>
<evidence type="ECO:0000259" key="1">
    <source>
        <dbReference type="Pfam" id="PF01965"/>
    </source>
</evidence>
<dbReference type="InterPro" id="IPR029062">
    <property type="entry name" value="Class_I_gatase-like"/>
</dbReference>
<protein>
    <submittedName>
        <fullName evidence="2">DJ-1/PfpI family protein</fullName>
    </submittedName>
</protein>
<reference evidence="2" key="1">
    <citation type="submission" date="2023-05" db="EMBL/GenBank/DDBJ databases">
        <title>Mariniplasma microaerophilum sp. nov., a novel anaerobic mollicute isolated from terrestrial mud volcano, Taman Peninsula, Russia.</title>
        <authorList>
            <person name="Khomyakova M.A."/>
            <person name="Merkel A.Y."/>
            <person name="Slobodkin A.I."/>
        </authorList>
    </citation>
    <scope>NUCLEOTIDE SEQUENCE</scope>
    <source>
        <strain evidence="2">M4Ah</strain>
    </source>
</reference>
<dbReference type="InterPro" id="IPR002818">
    <property type="entry name" value="DJ-1/PfpI"/>
</dbReference>
<dbReference type="CDD" id="cd03135">
    <property type="entry name" value="GATase1_DJ-1"/>
    <property type="match status" value="1"/>
</dbReference>
<evidence type="ECO:0000313" key="2">
    <source>
        <dbReference type="EMBL" id="MDI6452744.1"/>
    </source>
</evidence>
<dbReference type="GO" id="GO:0005737">
    <property type="term" value="C:cytoplasm"/>
    <property type="evidence" value="ECO:0007669"/>
    <property type="project" value="TreeGrafter"/>
</dbReference>
<dbReference type="Pfam" id="PF01965">
    <property type="entry name" value="DJ-1_PfpI"/>
    <property type="match status" value="1"/>
</dbReference>
<proteinExistence type="predicted"/>
<dbReference type="Gene3D" id="3.40.50.880">
    <property type="match status" value="1"/>
</dbReference>
<dbReference type="Proteomes" id="UP001431532">
    <property type="component" value="Unassembled WGS sequence"/>
</dbReference>
<accession>A0AAW6U7Y9</accession>
<organism evidence="2 3">
    <name type="scientific">Peloplasma aerotolerans</name>
    <dbReference type="NCBI Taxonomy" id="3044389"/>
    <lineage>
        <taxon>Bacteria</taxon>
        <taxon>Bacillati</taxon>
        <taxon>Mycoplasmatota</taxon>
        <taxon>Mollicutes</taxon>
        <taxon>Acholeplasmatales</taxon>
        <taxon>Acholeplasmataceae</taxon>
        <taxon>Peloplasma</taxon>
    </lineage>
</organism>
<gene>
    <name evidence="2" type="ORF">QJ521_04135</name>
</gene>
<comment type="caution">
    <text evidence="2">The sequence shown here is derived from an EMBL/GenBank/DDBJ whole genome shotgun (WGS) entry which is preliminary data.</text>
</comment>
<dbReference type="PANTHER" id="PTHR48094">
    <property type="entry name" value="PROTEIN/NUCLEIC ACID DEGLYCASE DJ-1-RELATED"/>
    <property type="match status" value="1"/>
</dbReference>
<keyword evidence="3" id="KW-1185">Reference proteome</keyword>